<evidence type="ECO:0000259" key="1">
    <source>
        <dbReference type="Pfam" id="PF12102"/>
    </source>
</evidence>
<dbReference type="EMBL" id="RPDH01000001">
    <property type="protein sequence ID" value="RPE13457.1"/>
    <property type="molecule type" value="Genomic_DNA"/>
</dbReference>
<evidence type="ECO:0000313" key="3">
    <source>
        <dbReference type="Proteomes" id="UP000278351"/>
    </source>
</evidence>
<dbReference type="InterPro" id="IPR021961">
    <property type="entry name" value="McrB_DNA-bd"/>
</dbReference>
<dbReference type="Pfam" id="PF12102">
    <property type="entry name" value="MrcB_N"/>
    <property type="match status" value="1"/>
</dbReference>
<organism evidence="2 3">
    <name type="scientific">Chitinophaga lutea</name>
    <dbReference type="NCBI Taxonomy" id="2488634"/>
    <lineage>
        <taxon>Bacteria</taxon>
        <taxon>Pseudomonadati</taxon>
        <taxon>Bacteroidota</taxon>
        <taxon>Chitinophagia</taxon>
        <taxon>Chitinophagales</taxon>
        <taxon>Chitinophagaceae</taxon>
        <taxon>Chitinophaga</taxon>
    </lineage>
</organism>
<evidence type="ECO:0000313" key="2">
    <source>
        <dbReference type="EMBL" id="RPE13457.1"/>
    </source>
</evidence>
<dbReference type="Gene3D" id="3.40.50.300">
    <property type="entry name" value="P-loop containing nucleotide triphosphate hydrolases"/>
    <property type="match status" value="1"/>
</dbReference>
<protein>
    <submittedName>
        <fullName evidence="2">DUF3578 domain-containing protein</fullName>
    </submittedName>
</protein>
<name>A0A3N4QBV2_9BACT</name>
<keyword evidence="3" id="KW-1185">Reference proteome</keyword>
<sequence length="650" mass="73706">MIIPKIMAIPNNLTHDHFLKAVDLIDRQGVPPGAQSKVYDAVWRGKRYPPKLLVSYANLFANGIELDRDSFPGGMKTRCFKLLLNSGFTIIKKEEAMSSSEANSISSIVFEFLDRVHNDPKNLKKANFEGKIFEGLKIVAGFGQGNTAKIPWIALLADDQKVSEGIYPVYLYFIAQQRLVLAYGISETREPPHPWPFKRETVQAFFKSNEGVSPKRYGSSYYFKDYSINKSRKNYGLESKILEDDIEELVLEYKEVVGKMNKRTVEPNKVSKRQSISEPFECQQFVSSLNNTYFKTEPGLVRRFIAALATKPFVILTGLSGSGKTRIAISFAKWISKDHGRQVCVVPVGADWTNREPLLGFPNMQKEKTYVSPENGVLDLIISASEDPTMPYFLILDEMNLSHVERYFADFLSCMESGEEICLHPGPGRWNEGRIPSKLKLPNNLFVIGTVNIDETTYMFSPKVLDRASVIEFKVSTESMIEFLRSDTLADVRSLEGQGNAMAQEFVKLATTQTGNFSHNEITNELIGFYKALKAVGAEFGFRTAAEIKRFITVAKEIDQWENADLIDCIIMQKLLPRLHGSRRKLEQTMEILAKLCLKDSEKKVLDYLNQEVAQTTDSDLNIRYRLSLEKIKRMYKSLVDQGFTSYAEA</sequence>
<gene>
    <name evidence="2" type="ORF">EGT74_08035</name>
</gene>
<proteinExistence type="predicted"/>
<comment type="caution">
    <text evidence="2">The sequence shown here is derived from an EMBL/GenBank/DDBJ whole genome shotgun (WGS) entry which is preliminary data.</text>
</comment>
<dbReference type="InterPro" id="IPR027417">
    <property type="entry name" value="P-loop_NTPase"/>
</dbReference>
<dbReference type="Proteomes" id="UP000278351">
    <property type="component" value="Unassembled WGS sequence"/>
</dbReference>
<reference evidence="2 3" key="1">
    <citation type="submission" date="2018-11" db="EMBL/GenBank/DDBJ databases">
        <title>Chitinophaga lutea sp.nov., isolate from arsenic contaminated soil.</title>
        <authorList>
            <person name="Zong Y."/>
        </authorList>
    </citation>
    <scope>NUCLEOTIDE SEQUENCE [LARGE SCALE GENOMIC DNA]</scope>
    <source>
        <strain evidence="2 3">ZY74</strain>
    </source>
</reference>
<dbReference type="Gene3D" id="3.30.920.90">
    <property type="match status" value="1"/>
</dbReference>
<dbReference type="SUPFAM" id="SSF52540">
    <property type="entry name" value="P-loop containing nucleoside triphosphate hydrolases"/>
    <property type="match status" value="1"/>
</dbReference>
<dbReference type="AlphaFoldDB" id="A0A3N4QBV2"/>
<accession>A0A3N4QBV2</accession>
<feature type="domain" description="Type IV methyl-directed restriction enzyme EcoKMcrB subunit DNA-binding" evidence="1">
    <location>
        <begin position="134"/>
        <end position="184"/>
    </location>
</feature>